<dbReference type="InterPro" id="IPR020846">
    <property type="entry name" value="MFS_dom"/>
</dbReference>
<dbReference type="Pfam" id="PF07690">
    <property type="entry name" value="MFS_1"/>
    <property type="match status" value="1"/>
</dbReference>
<feature type="transmembrane region" description="Helical" evidence="8">
    <location>
        <begin position="132"/>
        <end position="153"/>
    </location>
</feature>
<protein>
    <submittedName>
        <fullName evidence="10">MFS general substrate transporter</fullName>
    </submittedName>
</protein>
<evidence type="ECO:0000256" key="5">
    <source>
        <dbReference type="ARBA" id="ARBA00022989"/>
    </source>
</evidence>
<dbReference type="InterPro" id="IPR051788">
    <property type="entry name" value="MFS_Transporter"/>
</dbReference>
<feature type="transmembrane region" description="Helical" evidence="8">
    <location>
        <begin position="165"/>
        <end position="185"/>
    </location>
</feature>
<keyword evidence="11" id="KW-1185">Reference proteome</keyword>
<feature type="region of interest" description="Disordered" evidence="7">
    <location>
        <begin position="1"/>
        <end position="30"/>
    </location>
</feature>
<reference evidence="10 11" key="1">
    <citation type="journal article" date="2018" name="Nat. Ecol. Evol.">
        <title>Pezizomycetes genomes reveal the molecular basis of ectomycorrhizal truffle lifestyle.</title>
        <authorList>
            <person name="Murat C."/>
            <person name="Payen T."/>
            <person name="Noel B."/>
            <person name="Kuo A."/>
            <person name="Morin E."/>
            <person name="Chen J."/>
            <person name="Kohler A."/>
            <person name="Krizsan K."/>
            <person name="Balestrini R."/>
            <person name="Da Silva C."/>
            <person name="Montanini B."/>
            <person name="Hainaut M."/>
            <person name="Levati E."/>
            <person name="Barry K.W."/>
            <person name="Belfiori B."/>
            <person name="Cichocki N."/>
            <person name="Clum A."/>
            <person name="Dockter R.B."/>
            <person name="Fauchery L."/>
            <person name="Guy J."/>
            <person name="Iotti M."/>
            <person name="Le Tacon F."/>
            <person name="Lindquist E.A."/>
            <person name="Lipzen A."/>
            <person name="Malagnac F."/>
            <person name="Mello A."/>
            <person name="Molinier V."/>
            <person name="Miyauchi S."/>
            <person name="Poulain J."/>
            <person name="Riccioni C."/>
            <person name="Rubini A."/>
            <person name="Sitrit Y."/>
            <person name="Splivallo R."/>
            <person name="Traeger S."/>
            <person name="Wang M."/>
            <person name="Zifcakova L."/>
            <person name="Wipf D."/>
            <person name="Zambonelli A."/>
            <person name="Paolocci F."/>
            <person name="Nowrousian M."/>
            <person name="Ottonello S."/>
            <person name="Baldrian P."/>
            <person name="Spatafora J.W."/>
            <person name="Henrissat B."/>
            <person name="Nagy L.G."/>
            <person name="Aury J.M."/>
            <person name="Wincker P."/>
            <person name="Grigoriev I.V."/>
            <person name="Bonfante P."/>
            <person name="Martin F.M."/>
        </authorList>
    </citation>
    <scope>NUCLEOTIDE SEQUENCE [LARGE SCALE GENOMIC DNA]</scope>
    <source>
        <strain evidence="10 11">RN42</strain>
    </source>
</reference>
<name>A0A3N4IVC3_ASCIM</name>
<feature type="domain" description="Major facilitator superfamily (MFS) profile" evidence="9">
    <location>
        <begin position="45"/>
        <end position="431"/>
    </location>
</feature>
<feature type="transmembrane region" description="Helical" evidence="8">
    <location>
        <begin position="287"/>
        <end position="307"/>
    </location>
</feature>
<dbReference type="EMBL" id="ML119653">
    <property type="protein sequence ID" value="RPA85564.1"/>
    <property type="molecule type" value="Genomic_DNA"/>
</dbReference>
<feature type="transmembrane region" description="Helical" evidence="8">
    <location>
        <begin position="46"/>
        <end position="70"/>
    </location>
</feature>
<proteinExistence type="inferred from homology"/>
<keyword evidence="5 8" id="KW-1133">Transmembrane helix</keyword>
<evidence type="ECO:0000256" key="4">
    <source>
        <dbReference type="ARBA" id="ARBA00022692"/>
    </source>
</evidence>
<dbReference type="GO" id="GO:0022857">
    <property type="term" value="F:transmembrane transporter activity"/>
    <property type="evidence" value="ECO:0007669"/>
    <property type="project" value="InterPro"/>
</dbReference>
<dbReference type="PANTHER" id="PTHR23514">
    <property type="entry name" value="BYPASS OF STOP CODON PROTEIN 6"/>
    <property type="match status" value="1"/>
</dbReference>
<feature type="transmembrane region" description="Helical" evidence="8">
    <location>
        <begin position="319"/>
        <end position="337"/>
    </location>
</feature>
<dbReference type="PROSITE" id="PS50850">
    <property type="entry name" value="MFS"/>
    <property type="match status" value="1"/>
</dbReference>
<dbReference type="FunFam" id="1.20.1250.20:FF:000308">
    <property type="entry name" value="MFS efflux transporter"/>
    <property type="match status" value="1"/>
</dbReference>
<dbReference type="STRING" id="1160509.A0A3N4IVC3"/>
<feature type="transmembrane region" description="Helical" evidence="8">
    <location>
        <begin position="106"/>
        <end position="126"/>
    </location>
</feature>
<evidence type="ECO:0000256" key="8">
    <source>
        <dbReference type="SAM" id="Phobius"/>
    </source>
</evidence>
<evidence type="ECO:0000256" key="3">
    <source>
        <dbReference type="ARBA" id="ARBA00022448"/>
    </source>
</evidence>
<evidence type="ECO:0000256" key="1">
    <source>
        <dbReference type="ARBA" id="ARBA00004127"/>
    </source>
</evidence>
<comment type="similarity">
    <text evidence="2">Belongs to the major facilitator superfamily.</text>
</comment>
<keyword evidence="6 8" id="KW-0472">Membrane</keyword>
<feature type="transmembrane region" description="Helical" evidence="8">
    <location>
        <begin position="408"/>
        <end position="427"/>
    </location>
</feature>
<dbReference type="GO" id="GO:0012505">
    <property type="term" value="C:endomembrane system"/>
    <property type="evidence" value="ECO:0007669"/>
    <property type="project" value="UniProtKB-SubCell"/>
</dbReference>
<evidence type="ECO:0000313" key="10">
    <source>
        <dbReference type="EMBL" id="RPA85564.1"/>
    </source>
</evidence>
<dbReference type="SUPFAM" id="SSF103473">
    <property type="entry name" value="MFS general substrate transporter"/>
    <property type="match status" value="1"/>
</dbReference>
<evidence type="ECO:0000256" key="6">
    <source>
        <dbReference type="ARBA" id="ARBA00023136"/>
    </source>
</evidence>
<comment type="subcellular location">
    <subcellularLocation>
        <location evidence="1">Endomembrane system</location>
        <topology evidence="1">Multi-pass membrane protein</topology>
    </subcellularLocation>
</comment>
<feature type="transmembrane region" description="Helical" evidence="8">
    <location>
        <begin position="377"/>
        <end position="402"/>
    </location>
</feature>
<keyword evidence="4 8" id="KW-0812">Transmembrane</keyword>
<organism evidence="10 11">
    <name type="scientific">Ascobolus immersus RN42</name>
    <dbReference type="NCBI Taxonomy" id="1160509"/>
    <lineage>
        <taxon>Eukaryota</taxon>
        <taxon>Fungi</taxon>
        <taxon>Dikarya</taxon>
        <taxon>Ascomycota</taxon>
        <taxon>Pezizomycotina</taxon>
        <taxon>Pezizomycetes</taxon>
        <taxon>Pezizales</taxon>
        <taxon>Ascobolaceae</taxon>
        <taxon>Ascobolus</taxon>
    </lineage>
</organism>
<feature type="transmembrane region" description="Helical" evidence="8">
    <location>
        <begin position="76"/>
        <end position="94"/>
    </location>
</feature>
<dbReference type="InterPro" id="IPR011701">
    <property type="entry name" value="MFS"/>
</dbReference>
<evidence type="ECO:0000259" key="9">
    <source>
        <dbReference type="PROSITE" id="PS50850"/>
    </source>
</evidence>
<dbReference type="OrthoDB" id="413079at2759"/>
<feature type="transmembrane region" description="Helical" evidence="8">
    <location>
        <begin position="343"/>
        <end position="365"/>
    </location>
</feature>
<accession>A0A3N4IVC3</accession>
<dbReference type="PANTHER" id="PTHR23514:SF3">
    <property type="entry name" value="BYPASS OF STOP CODON PROTEIN 6"/>
    <property type="match status" value="1"/>
</dbReference>
<gene>
    <name evidence="10" type="ORF">BJ508DRAFT_317274</name>
</gene>
<evidence type="ECO:0000256" key="7">
    <source>
        <dbReference type="SAM" id="MobiDB-lite"/>
    </source>
</evidence>
<evidence type="ECO:0000256" key="2">
    <source>
        <dbReference type="ARBA" id="ARBA00008335"/>
    </source>
</evidence>
<feature type="transmembrane region" description="Helical" evidence="8">
    <location>
        <begin position="197"/>
        <end position="218"/>
    </location>
</feature>
<dbReference type="FunFam" id="1.20.1250.20:FF:000286">
    <property type="entry name" value="MFS efflux transporter"/>
    <property type="match status" value="1"/>
</dbReference>
<keyword evidence="3" id="KW-0813">Transport</keyword>
<dbReference type="AlphaFoldDB" id="A0A3N4IVC3"/>
<dbReference type="Gene3D" id="1.20.1250.20">
    <property type="entry name" value="MFS general substrate transporter like domains"/>
    <property type="match status" value="2"/>
</dbReference>
<dbReference type="Proteomes" id="UP000275078">
    <property type="component" value="Unassembled WGS sequence"/>
</dbReference>
<sequence length="441" mass="48169">MAAETPAPAEERLDIESQDSRTPEPTTEVSVPKESWKYPVINRFRVAACLWSFTVLGANDAAVGALIPYLTKDYGISYTIVSLVFITPMTGYLFSSVLNNWLHRTLGRRGVGIYAATCHSIGYAIASSRPPFPVLVVGMCIAGLGSGSIDAGWNAYIGKLDHPNELLGILHGIYGFGAILSPIIATSMVTRGIPWQRYYLVLLGMAFTSIFVSAAAFWKETPTKYREEHPITESEKTGQRSGRTMEALRSKITWISGAFLALYVGAEVSLGGWIVTFMIEHRNGQDFASGMASSGFWIGFTAGRFALAHFTGKFGERAMVFIYLLLAIGLEFVFWFVPSFHASAISVAFLGFFIGPLFPSVIVAVTKLLPSRLHVSVIGFAAGIGAGLGATAFPFIVGAIAQERGVQMMHPFVLSLFVGQIVLWWLLPSWETKGDRWVRTH</sequence>
<evidence type="ECO:0000313" key="11">
    <source>
        <dbReference type="Proteomes" id="UP000275078"/>
    </source>
</evidence>
<dbReference type="InterPro" id="IPR036259">
    <property type="entry name" value="MFS_trans_sf"/>
</dbReference>
<feature type="transmembrane region" description="Helical" evidence="8">
    <location>
        <begin position="252"/>
        <end position="275"/>
    </location>
</feature>
<dbReference type="GO" id="GO:0016020">
    <property type="term" value="C:membrane"/>
    <property type="evidence" value="ECO:0007669"/>
    <property type="project" value="TreeGrafter"/>
</dbReference>
<feature type="compositionally biased region" description="Basic and acidic residues" evidence="7">
    <location>
        <begin position="9"/>
        <end position="22"/>
    </location>
</feature>